<dbReference type="PANTHER" id="PTHR43861">
    <property type="entry name" value="TRANS-ACONITATE 2-METHYLTRANSFERASE-RELATED"/>
    <property type="match status" value="1"/>
</dbReference>
<protein>
    <submittedName>
        <fullName evidence="3">Tellurite methyltransferase</fullName>
        <ecNumber evidence="3">2.1.1.265</ecNumber>
    </submittedName>
</protein>
<evidence type="ECO:0000313" key="4">
    <source>
        <dbReference type="Proteomes" id="UP000203589"/>
    </source>
</evidence>
<dbReference type="SUPFAM" id="SSF53335">
    <property type="entry name" value="S-adenosyl-L-methionine-dependent methyltransferases"/>
    <property type="match status" value="1"/>
</dbReference>
<keyword evidence="4" id="KW-1185">Reference proteome</keyword>
<dbReference type="EMBL" id="CP022540">
    <property type="protein sequence ID" value="ASP21896.1"/>
    <property type="molecule type" value="Genomic_DNA"/>
</dbReference>
<evidence type="ECO:0000256" key="1">
    <source>
        <dbReference type="ARBA" id="ARBA00022679"/>
    </source>
</evidence>
<feature type="domain" description="Methyltransferase" evidence="2">
    <location>
        <begin position="37"/>
        <end position="128"/>
    </location>
</feature>
<dbReference type="CDD" id="cd02440">
    <property type="entry name" value="AdoMet_MTases"/>
    <property type="match status" value="1"/>
</dbReference>
<proteinExistence type="predicted"/>
<gene>
    <name evidence="3" type="ORF">ANTHELSMS3_03258</name>
</gene>
<keyword evidence="1 3" id="KW-0808">Transferase</keyword>
<dbReference type="Pfam" id="PF13649">
    <property type="entry name" value="Methyltransf_25"/>
    <property type="match status" value="1"/>
</dbReference>
<evidence type="ECO:0000313" key="3">
    <source>
        <dbReference type="EMBL" id="ASP21896.1"/>
    </source>
</evidence>
<organism evidence="3 4">
    <name type="scientific">Antarctobacter heliothermus</name>
    <dbReference type="NCBI Taxonomy" id="74033"/>
    <lineage>
        <taxon>Bacteria</taxon>
        <taxon>Pseudomonadati</taxon>
        <taxon>Pseudomonadota</taxon>
        <taxon>Alphaproteobacteria</taxon>
        <taxon>Rhodobacterales</taxon>
        <taxon>Roseobacteraceae</taxon>
        <taxon>Antarctobacter</taxon>
    </lineage>
</organism>
<dbReference type="EC" id="2.1.1.265" evidence="3"/>
<accession>A0A222E6S4</accession>
<sequence length="199" mass="21334">MTWDQRYATDTYVFGTAPSGFLTAHAGLIPHGARTLCVADGEGRNSVWLAQQGCDVTAFDLSPNAIAKAAKLAKGAGVTPKFTVSTIEDWPWDAAPYDLVVAVFIQFLNPAERATVFDSIRRAVAPGGRLMLHGYAPKQVDYGTGGPGNPDFMYTETLLRDAFPDLTILRLDSYEKDLDEGAGHSGRSALIDLIADAPA</sequence>
<dbReference type="Gene3D" id="3.40.50.150">
    <property type="entry name" value="Vaccinia Virus protein VP39"/>
    <property type="match status" value="1"/>
</dbReference>
<name>A0A222E6S4_9RHOB</name>
<dbReference type="OrthoDB" id="9786503at2"/>
<evidence type="ECO:0000259" key="2">
    <source>
        <dbReference type="Pfam" id="PF13649"/>
    </source>
</evidence>
<dbReference type="AlphaFoldDB" id="A0A222E6S4"/>
<dbReference type="KEGG" id="aht:ANTHELSMS3_03258"/>
<dbReference type="RefSeq" id="WP_094035749.1">
    <property type="nucleotide sequence ID" value="NZ_CP022540.1"/>
</dbReference>
<reference evidence="3 4" key="1">
    <citation type="submission" date="2017-07" db="EMBL/GenBank/DDBJ databases">
        <title>Genome Sequence of Antarctobacter heliothermus Strain SMS3 Isolated from a culture of the Diatom Skeletonema marinoi.</title>
        <authorList>
            <person name="Topel M."/>
            <person name="Pinder M.I.M."/>
            <person name="Johansson O.N."/>
            <person name="Kourtchenko O."/>
            <person name="Godhe A."/>
            <person name="Clarke A.K."/>
        </authorList>
    </citation>
    <scope>NUCLEOTIDE SEQUENCE [LARGE SCALE GENOMIC DNA]</scope>
    <source>
        <strain evidence="3 4">SMS3</strain>
    </source>
</reference>
<dbReference type="Proteomes" id="UP000203589">
    <property type="component" value="Chromosome"/>
</dbReference>
<dbReference type="InterPro" id="IPR029063">
    <property type="entry name" value="SAM-dependent_MTases_sf"/>
</dbReference>
<dbReference type="GO" id="GO:0008168">
    <property type="term" value="F:methyltransferase activity"/>
    <property type="evidence" value="ECO:0007669"/>
    <property type="project" value="UniProtKB-KW"/>
</dbReference>
<keyword evidence="3" id="KW-0489">Methyltransferase</keyword>
<dbReference type="PANTHER" id="PTHR43861:SF3">
    <property type="entry name" value="PUTATIVE (AFU_ORTHOLOGUE AFUA_2G14390)-RELATED"/>
    <property type="match status" value="1"/>
</dbReference>
<dbReference type="InterPro" id="IPR041698">
    <property type="entry name" value="Methyltransf_25"/>
</dbReference>
<dbReference type="GO" id="GO:0032259">
    <property type="term" value="P:methylation"/>
    <property type="evidence" value="ECO:0007669"/>
    <property type="project" value="UniProtKB-KW"/>
</dbReference>